<evidence type="ECO:0000313" key="8">
    <source>
        <dbReference type="EMBL" id="KPI37183.1"/>
    </source>
</evidence>
<proteinExistence type="predicted"/>
<dbReference type="Gene3D" id="1.20.1250.20">
    <property type="entry name" value="MFS general substrate transporter like domains"/>
    <property type="match status" value="2"/>
</dbReference>
<sequence length="513" mass="57491">MSGERKSMDDIAMEKAPWAGIEHLERHMRAGLTQDDAEFLQSYDVDIKKQDRVYHKVDWRLCPMLAALYLISHLDRANIGNAKIEGLEASLNMTGTDYNVALAVFFIPYVLCEVPSNMLLTKFTRPSVYMSILIFCWGVVMTLSGVVQNFGGLVATRFFLGLFEAGFFPGAIYLVGQWYPPNRTQFRMSLFYCASACSGAFSGLLAAGIARMNGLGGYEGWRWIFIIEGLATVLMAGLCWFCLPDSPALAVGKWLTEEEARFLQLTHIYTRGLQKKPVLDESGKAKFQWSVLWQVLTDWQLYLQALVFMSNAVPNYGLKFTMPQIIKNMGYTSSRAQLLTAPPYFCGAISALVSSLLADRFTWRMPFIVASQALLIIAYSILFSKAEQITDNIPLCYFAVFVACVGIYPILPGCNATREEGYGHCFMICMGNCGGIVGSFIFLQRESPKYPTGFGSSLAFAAAGIVSALTLETLFWSINKKNEKFTEDEIRRKYTEAQLEKMGDRSPLFKYHL</sequence>
<evidence type="ECO:0000256" key="1">
    <source>
        <dbReference type="ARBA" id="ARBA00004141"/>
    </source>
</evidence>
<dbReference type="PANTHER" id="PTHR43791:SF54">
    <property type="entry name" value="MAJOR FACILITATOR SUPERFAMILY (MFS) PROFILE DOMAIN-CONTAINING PROTEIN-RELATED"/>
    <property type="match status" value="1"/>
</dbReference>
<feature type="transmembrane region" description="Helical" evidence="6">
    <location>
        <begin position="423"/>
        <end position="443"/>
    </location>
</feature>
<dbReference type="SUPFAM" id="SSF103473">
    <property type="entry name" value="MFS general substrate transporter"/>
    <property type="match status" value="1"/>
</dbReference>
<keyword evidence="3 6" id="KW-0812">Transmembrane</keyword>
<evidence type="ECO:0000256" key="4">
    <source>
        <dbReference type="ARBA" id="ARBA00022989"/>
    </source>
</evidence>
<dbReference type="OrthoDB" id="2962993at2759"/>
<evidence type="ECO:0000256" key="5">
    <source>
        <dbReference type="ARBA" id="ARBA00023136"/>
    </source>
</evidence>
<feature type="transmembrane region" description="Helical" evidence="6">
    <location>
        <begin position="188"/>
        <end position="209"/>
    </location>
</feature>
<dbReference type="RefSeq" id="XP_017997146.1">
    <property type="nucleotide sequence ID" value="XM_018141454.1"/>
</dbReference>
<dbReference type="EMBL" id="LFJN01000025">
    <property type="protein sequence ID" value="KPI37183.1"/>
    <property type="molecule type" value="Genomic_DNA"/>
</dbReference>
<feature type="transmembrane region" description="Helical" evidence="6">
    <location>
        <begin position="127"/>
        <end position="146"/>
    </location>
</feature>
<evidence type="ECO:0000259" key="7">
    <source>
        <dbReference type="PROSITE" id="PS50850"/>
    </source>
</evidence>
<evidence type="ECO:0000313" key="9">
    <source>
        <dbReference type="Proteomes" id="UP000038010"/>
    </source>
</evidence>
<dbReference type="PROSITE" id="PS50850">
    <property type="entry name" value="MFS"/>
    <property type="match status" value="1"/>
</dbReference>
<feature type="transmembrane region" description="Helical" evidence="6">
    <location>
        <begin position="395"/>
        <end position="411"/>
    </location>
</feature>
<feature type="domain" description="Major facilitator superfamily (MFS) profile" evidence="7">
    <location>
        <begin position="61"/>
        <end position="482"/>
    </location>
</feature>
<dbReference type="InterPro" id="IPR036259">
    <property type="entry name" value="MFS_trans_sf"/>
</dbReference>
<dbReference type="Proteomes" id="UP000038010">
    <property type="component" value="Unassembled WGS sequence"/>
</dbReference>
<dbReference type="VEuPathDB" id="FungiDB:AB675_1554"/>
<feature type="transmembrane region" description="Helical" evidence="6">
    <location>
        <begin position="158"/>
        <end position="176"/>
    </location>
</feature>
<reference evidence="8 9" key="1">
    <citation type="submission" date="2015-06" db="EMBL/GenBank/DDBJ databases">
        <title>Draft genome of the ant-associated black yeast Phialophora attae CBS 131958.</title>
        <authorList>
            <person name="Moreno L.F."/>
            <person name="Stielow B.J."/>
            <person name="de Hoog S."/>
            <person name="Vicente V.A."/>
            <person name="Weiss V.A."/>
            <person name="de Vries M."/>
            <person name="Cruz L.M."/>
            <person name="Souza E.M."/>
        </authorList>
    </citation>
    <scope>NUCLEOTIDE SEQUENCE [LARGE SCALE GENOMIC DNA]</scope>
    <source>
        <strain evidence="8 9">CBS 131958</strain>
    </source>
</reference>
<keyword evidence="5 6" id="KW-0472">Membrane</keyword>
<dbReference type="GO" id="GO:0016020">
    <property type="term" value="C:membrane"/>
    <property type="evidence" value="ECO:0007669"/>
    <property type="project" value="UniProtKB-SubCell"/>
</dbReference>
<dbReference type="Pfam" id="PF07690">
    <property type="entry name" value="MFS_1"/>
    <property type="match status" value="1"/>
</dbReference>
<keyword evidence="2" id="KW-0813">Transport</keyword>
<evidence type="ECO:0000256" key="3">
    <source>
        <dbReference type="ARBA" id="ARBA00022692"/>
    </source>
</evidence>
<feature type="transmembrane region" description="Helical" evidence="6">
    <location>
        <begin position="363"/>
        <end position="383"/>
    </location>
</feature>
<dbReference type="InterPro" id="IPR020846">
    <property type="entry name" value="MFS_dom"/>
</dbReference>
<dbReference type="GeneID" id="28733334"/>
<comment type="caution">
    <text evidence="8">The sequence shown here is derived from an EMBL/GenBank/DDBJ whole genome shotgun (WGS) entry which is preliminary data.</text>
</comment>
<name>A0A0N1NWV4_9EURO</name>
<dbReference type="AlphaFoldDB" id="A0A0N1NWV4"/>
<gene>
    <name evidence="8" type="ORF">AB675_1554</name>
</gene>
<feature type="transmembrane region" description="Helical" evidence="6">
    <location>
        <begin position="221"/>
        <end position="243"/>
    </location>
</feature>
<keyword evidence="4 6" id="KW-1133">Transmembrane helix</keyword>
<evidence type="ECO:0000256" key="6">
    <source>
        <dbReference type="SAM" id="Phobius"/>
    </source>
</evidence>
<accession>A0A0N1NWV4</accession>
<dbReference type="PANTHER" id="PTHR43791">
    <property type="entry name" value="PERMEASE-RELATED"/>
    <property type="match status" value="1"/>
</dbReference>
<evidence type="ECO:0000256" key="2">
    <source>
        <dbReference type="ARBA" id="ARBA00022448"/>
    </source>
</evidence>
<feature type="transmembrane region" description="Helical" evidence="6">
    <location>
        <begin position="455"/>
        <end position="478"/>
    </location>
</feature>
<protein>
    <submittedName>
        <fullName evidence="8">Putative transporter</fullName>
    </submittedName>
</protein>
<organism evidence="8 9">
    <name type="scientific">Cyphellophora attinorum</name>
    <dbReference type="NCBI Taxonomy" id="1664694"/>
    <lineage>
        <taxon>Eukaryota</taxon>
        <taxon>Fungi</taxon>
        <taxon>Dikarya</taxon>
        <taxon>Ascomycota</taxon>
        <taxon>Pezizomycotina</taxon>
        <taxon>Eurotiomycetes</taxon>
        <taxon>Chaetothyriomycetidae</taxon>
        <taxon>Chaetothyriales</taxon>
        <taxon>Cyphellophoraceae</taxon>
        <taxon>Cyphellophora</taxon>
    </lineage>
</organism>
<dbReference type="InterPro" id="IPR011701">
    <property type="entry name" value="MFS"/>
</dbReference>
<comment type="subcellular location">
    <subcellularLocation>
        <location evidence="1">Membrane</location>
        <topology evidence="1">Multi-pass membrane protein</topology>
    </subcellularLocation>
</comment>
<keyword evidence="9" id="KW-1185">Reference proteome</keyword>
<dbReference type="FunFam" id="1.20.1250.20:FF:000034">
    <property type="entry name" value="MFS general substrate transporter"/>
    <property type="match status" value="1"/>
</dbReference>
<dbReference type="GO" id="GO:0022857">
    <property type="term" value="F:transmembrane transporter activity"/>
    <property type="evidence" value="ECO:0007669"/>
    <property type="project" value="InterPro"/>
</dbReference>